<feature type="region of interest" description="Disordered" evidence="1">
    <location>
        <begin position="623"/>
        <end position="658"/>
    </location>
</feature>
<dbReference type="PANTHER" id="PTHR21228:SF40">
    <property type="entry name" value="LD45607P"/>
    <property type="match status" value="1"/>
</dbReference>
<evidence type="ECO:0000313" key="4">
    <source>
        <dbReference type="Proteomes" id="UP001189429"/>
    </source>
</evidence>
<dbReference type="Pfam" id="PF26188">
    <property type="entry name" value="RESC6"/>
    <property type="match status" value="1"/>
</dbReference>
<comment type="caution">
    <text evidence="3">The sequence shown here is derived from an EMBL/GenBank/DDBJ whole genome shotgun (WGS) entry which is preliminary data.</text>
</comment>
<dbReference type="EMBL" id="CAUYUJ010016898">
    <property type="protein sequence ID" value="CAK0869885.1"/>
    <property type="molecule type" value="Genomic_DNA"/>
</dbReference>
<dbReference type="InterPro" id="IPR058917">
    <property type="entry name" value="RESC6_dom"/>
</dbReference>
<keyword evidence="4" id="KW-1185">Reference proteome</keyword>
<dbReference type="PANTHER" id="PTHR21228">
    <property type="entry name" value="FAST LEU-RICH DOMAIN-CONTAINING"/>
    <property type="match status" value="1"/>
</dbReference>
<evidence type="ECO:0000259" key="2">
    <source>
        <dbReference type="Pfam" id="PF26188"/>
    </source>
</evidence>
<feature type="compositionally biased region" description="Low complexity" evidence="1">
    <location>
        <begin position="1"/>
        <end position="14"/>
    </location>
</feature>
<proteinExistence type="predicted"/>
<reference evidence="3" key="1">
    <citation type="submission" date="2023-10" db="EMBL/GenBank/DDBJ databases">
        <authorList>
            <person name="Chen Y."/>
            <person name="Shah S."/>
            <person name="Dougan E. K."/>
            <person name="Thang M."/>
            <person name="Chan C."/>
        </authorList>
    </citation>
    <scope>NUCLEOTIDE SEQUENCE [LARGE SCALE GENOMIC DNA]</scope>
</reference>
<organism evidence="3 4">
    <name type="scientific">Prorocentrum cordatum</name>
    <dbReference type="NCBI Taxonomy" id="2364126"/>
    <lineage>
        <taxon>Eukaryota</taxon>
        <taxon>Sar</taxon>
        <taxon>Alveolata</taxon>
        <taxon>Dinophyceae</taxon>
        <taxon>Prorocentrales</taxon>
        <taxon>Prorocentraceae</taxon>
        <taxon>Prorocentrum</taxon>
    </lineage>
</organism>
<feature type="compositionally biased region" description="Basic residues" evidence="1">
    <location>
        <begin position="649"/>
        <end position="658"/>
    </location>
</feature>
<gene>
    <name evidence="3" type="ORF">PCOR1329_LOCUS56121</name>
</gene>
<feature type="region of interest" description="Disordered" evidence="1">
    <location>
        <begin position="1"/>
        <end position="87"/>
    </location>
</feature>
<feature type="domain" description="RNA-editing substrate-binding complex 6 protein" evidence="2">
    <location>
        <begin position="157"/>
        <end position="358"/>
    </location>
</feature>
<name>A0ABN9VCU8_9DINO</name>
<sequence>MQWAEAAWARARAAPPLPTPRRLQSGARECCSSAGQRAAAPAPRSAAPSEPGGAPWKPAARTRTAAGHAEAGPREAPPEAPGRGVGPRADHLVRAVHAVARSSPGNRRASGRGARWEALARESARRLSELQPPALAALAWSLARVGGVPDALDAAIAACSQCVSQFGTKDLARVAWACAPSRRSNAEVAIEQIIEVITESSHMGPTDVCQLAWAVAKMALVQRSFMCDHISAAALRTLVQFDCRHLSALAWSYATLSLNDAEVFALIESRCIDLAHTFGPQELANVTWAFASVSQGSPSLSDALSLRSHNMIRLFSAQHLANLMWASAKATSRDENMFAALFHEAIDRVDELYPMHLAAVVWACAAFNGAEMRTCKRVGYYDAPLMEILRVTVLDRSCEFEPRGLANAVWGFAAMHLCEGLDRDLMITTAAALMSARACEFEGRDLAAIAWSAAELRTRSVPLTEAISQACLQKPGGLAGLSVQEAGSIAWCVGCSAPDTRSQIASGLHAVEQYATGHLAPALRRGLPAVAGGEPDRRGLAMLARGLVQLRLLKAFWGLLDALVDGELELGPDLGGVLLAGAERHSQSQRQARVWRALARGPWAPRALWPELQAAAASSSLAAAQDECGEPPLGMPRTKEFGQPTLAPSRRRKNAIHT</sequence>
<accession>A0ABN9VCU8</accession>
<dbReference type="Proteomes" id="UP001189429">
    <property type="component" value="Unassembled WGS sequence"/>
</dbReference>
<evidence type="ECO:0000313" key="3">
    <source>
        <dbReference type="EMBL" id="CAK0869885.1"/>
    </source>
</evidence>
<feature type="compositionally biased region" description="Low complexity" evidence="1">
    <location>
        <begin position="32"/>
        <end position="55"/>
    </location>
</feature>
<protein>
    <recommendedName>
        <fullName evidence="2">RNA-editing substrate-binding complex 6 protein domain-containing protein</fullName>
    </recommendedName>
</protein>
<evidence type="ECO:0000256" key="1">
    <source>
        <dbReference type="SAM" id="MobiDB-lite"/>
    </source>
</evidence>
<dbReference type="InterPro" id="IPR050870">
    <property type="entry name" value="FAST_kinase"/>
</dbReference>